<evidence type="ECO:0000256" key="9">
    <source>
        <dbReference type="ARBA" id="ARBA00023242"/>
    </source>
</evidence>
<keyword evidence="7" id="KW-0238">DNA-binding</keyword>
<dbReference type="GO" id="GO:0005634">
    <property type="term" value="C:nucleus"/>
    <property type="evidence" value="ECO:0007669"/>
    <property type="project" value="UniProtKB-SubCell"/>
</dbReference>
<dbReference type="Pfam" id="PF12874">
    <property type="entry name" value="zf-met"/>
    <property type="match status" value="1"/>
</dbReference>
<keyword evidence="4 10" id="KW-0863">Zinc-finger</keyword>
<dbReference type="Pfam" id="PF00096">
    <property type="entry name" value="zf-C2H2"/>
    <property type="match status" value="4"/>
</dbReference>
<proteinExistence type="predicted"/>
<evidence type="ECO:0000259" key="14">
    <source>
        <dbReference type="PROSITE" id="PS51915"/>
    </source>
</evidence>
<dbReference type="PROSITE" id="PS00028">
    <property type="entry name" value="ZINC_FINGER_C2H2_1"/>
    <property type="match status" value="10"/>
</dbReference>
<dbReference type="InterPro" id="IPR012934">
    <property type="entry name" value="Znf_AD"/>
</dbReference>
<keyword evidence="5 11" id="KW-0862">Zinc</keyword>
<dbReference type="PROSITE" id="PS51915">
    <property type="entry name" value="ZAD"/>
    <property type="match status" value="1"/>
</dbReference>
<evidence type="ECO:0000256" key="7">
    <source>
        <dbReference type="ARBA" id="ARBA00023125"/>
    </source>
</evidence>
<dbReference type="SMART" id="SM00868">
    <property type="entry name" value="zf-AD"/>
    <property type="match status" value="1"/>
</dbReference>
<feature type="binding site" evidence="11">
    <location>
        <position position="50"/>
    </location>
    <ligand>
        <name>Zn(2+)</name>
        <dbReference type="ChEBI" id="CHEBI:29105"/>
    </ligand>
</feature>
<protein>
    <recommendedName>
        <fullName evidence="17">Protein krueppel</fullName>
    </recommendedName>
</protein>
<organism evidence="15 16">
    <name type="scientific">Leptidea sinapis</name>
    <dbReference type="NCBI Taxonomy" id="189913"/>
    <lineage>
        <taxon>Eukaryota</taxon>
        <taxon>Metazoa</taxon>
        <taxon>Ecdysozoa</taxon>
        <taxon>Arthropoda</taxon>
        <taxon>Hexapoda</taxon>
        <taxon>Insecta</taxon>
        <taxon>Pterygota</taxon>
        <taxon>Neoptera</taxon>
        <taxon>Endopterygota</taxon>
        <taxon>Lepidoptera</taxon>
        <taxon>Glossata</taxon>
        <taxon>Ditrysia</taxon>
        <taxon>Papilionoidea</taxon>
        <taxon>Pieridae</taxon>
        <taxon>Dismorphiinae</taxon>
        <taxon>Leptidea</taxon>
    </lineage>
</organism>
<evidence type="ECO:0000256" key="11">
    <source>
        <dbReference type="PROSITE-ProRule" id="PRU01263"/>
    </source>
</evidence>
<feature type="compositionally biased region" description="Basic and acidic residues" evidence="12">
    <location>
        <begin position="134"/>
        <end position="149"/>
    </location>
</feature>
<dbReference type="InterPro" id="IPR013087">
    <property type="entry name" value="Znf_C2H2_type"/>
</dbReference>
<dbReference type="InterPro" id="IPR036236">
    <property type="entry name" value="Znf_C2H2_sf"/>
</dbReference>
<dbReference type="FunFam" id="3.30.160.60:FF:001485">
    <property type="entry name" value="Krueppel-related zinc finger protein"/>
    <property type="match status" value="1"/>
</dbReference>
<feature type="domain" description="C2H2-type" evidence="13">
    <location>
        <begin position="526"/>
        <end position="553"/>
    </location>
</feature>
<comment type="subcellular location">
    <subcellularLocation>
        <location evidence="1">Nucleus</location>
    </subcellularLocation>
</comment>
<feature type="region of interest" description="Disordered" evidence="12">
    <location>
        <begin position="134"/>
        <end position="174"/>
    </location>
</feature>
<dbReference type="AlphaFoldDB" id="A0A5E4QCY6"/>
<feature type="domain" description="C2H2-type" evidence="13">
    <location>
        <begin position="229"/>
        <end position="256"/>
    </location>
</feature>
<feature type="binding site" evidence="11">
    <location>
        <position position="53"/>
    </location>
    <ligand>
        <name>Zn(2+)</name>
        <dbReference type="ChEBI" id="CHEBI:29105"/>
    </ligand>
</feature>
<dbReference type="FunFam" id="3.30.160.60:FF:001732">
    <property type="entry name" value="Zgc:162936"/>
    <property type="match status" value="1"/>
</dbReference>
<evidence type="ECO:0000313" key="15">
    <source>
        <dbReference type="EMBL" id="VVC95572.1"/>
    </source>
</evidence>
<evidence type="ECO:0000256" key="3">
    <source>
        <dbReference type="ARBA" id="ARBA00022737"/>
    </source>
</evidence>
<feature type="binding site" evidence="11">
    <location>
        <position position="10"/>
    </location>
    <ligand>
        <name>Zn(2+)</name>
        <dbReference type="ChEBI" id="CHEBI:29105"/>
    </ligand>
</feature>
<dbReference type="GO" id="GO:0008270">
    <property type="term" value="F:zinc ion binding"/>
    <property type="evidence" value="ECO:0007669"/>
    <property type="project" value="UniProtKB-UniRule"/>
</dbReference>
<evidence type="ECO:0000256" key="1">
    <source>
        <dbReference type="ARBA" id="ARBA00004123"/>
    </source>
</evidence>
<feature type="domain" description="C2H2-type" evidence="13">
    <location>
        <begin position="554"/>
        <end position="582"/>
    </location>
</feature>
<sequence>MTDLLGCRVCLATDDVKLIKFSANEQIEGYYEILTESKILPQDGLPQYICMYCCATVKKFISFKEKCCNSQNILKFTLDTKTELKHSDLLDLRSKLKLEQYSICQLINIDIEHKEPAIKEELIEDVKVKEESKPGRCRGRVEPTEHKTEIDDDLHEEDSKLDSDDSTNMEIEKPKRSRRVKRVIKENVLKKSTEYEYHKNYEAIVLSKEEQIAELETRKTSKNYLNGVYKCEQCYKGFLAQSTYNNHMKRHDPNSGHLSCEICRTRWKNEAALRGHIKQTHERKFLCKLCGDTCPYGNRAEHTKWHDGVKFDCNICGMSFSKLTTQLTHLRTRHPTSHTCDICGESFLGEIGLRSHVRMAHGDDQNGSHYIPCDLCGVKFKDSAAVTRHKEYAFDGKCNATLKACKICGVSFMSDQELKKHAREHSPTKIIPCFGCNKRFRNERTYALHVQQTHGTVKNSKYAARNGRGAICEICGLKCQSEAALQNHLRVHTGEKPFACQHCPKKFRILLNLQIHVRTHTGETPYKCETCERAFKHKYNLNRHYRVHTGLKPFLCPHCGNNFTQANSLKVHINTVHLRLPPPHRKKRKNKN</sequence>
<keyword evidence="8" id="KW-0804">Transcription</keyword>
<dbReference type="GO" id="GO:0005694">
    <property type="term" value="C:chromosome"/>
    <property type="evidence" value="ECO:0007669"/>
    <property type="project" value="UniProtKB-ARBA"/>
</dbReference>
<evidence type="ECO:0000259" key="13">
    <source>
        <dbReference type="PROSITE" id="PS50157"/>
    </source>
</evidence>
<keyword evidence="9" id="KW-0539">Nucleus</keyword>
<feature type="domain" description="C2H2-type" evidence="13">
    <location>
        <begin position="403"/>
        <end position="430"/>
    </location>
</feature>
<evidence type="ECO:0000256" key="2">
    <source>
        <dbReference type="ARBA" id="ARBA00022723"/>
    </source>
</evidence>
<evidence type="ECO:0000256" key="10">
    <source>
        <dbReference type="PROSITE-ProRule" id="PRU00042"/>
    </source>
</evidence>
<dbReference type="FunFam" id="3.30.160.60:FF:000352">
    <property type="entry name" value="zinc finger protein 3 homolog"/>
    <property type="match status" value="1"/>
</dbReference>
<gene>
    <name evidence="15" type="ORF">LSINAPIS_LOCUS7258</name>
</gene>
<dbReference type="GO" id="GO:0045893">
    <property type="term" value="P:positive regulation of DNA-templated transcription"/>
    <property type="evidence" value="ECO:0007669"/>
    <property type="project" value="UniProtKB-ARBA"/>
</dbReference>
<dbReference type="SMART" id="SM00355">
    <property type="entry name" value="ZnF_C2H2"/>
    <property type="match status" value="11"/>
</dbReference>
<feature type="domain" description="C2H2-type" evidence="13">
    <location>
        <begin position="338"/>
        <end position="366"/>
    </location>
</feature>
<dbReference type="SUPFAM" id="SSF57667">
    <property type="entry name" value="beta-beta-alpha zinc fingers"/>
    <property type="match status" value="6"/>
</dbReference>
<evidence type="ECO:0008006" key="17">
    <source>
        <dbReference type="Google" id="ProtNLM"/>
    </source>
</evidence>
<dbReference type="GO" id="GO:0043565">
    <property type="term" value="F:sequence-specific DNA binding"/>
    <property type="evidence" value="ECO:0007669"/>
    <property type="project" value="UniProtKB-ARBA"/>
</dbReference>
<dbReference type="PROSITE" id="PS50157">
    <property type="entry name" value="ZINC_FINGER_C2H2_2"/>
    <property type="match status" value="8"/>
</dbReference>
<dbReference type="Pfam" id="PF07776">
    <property type="entry name" value="zf-AD"/>
    <property type="match status" value="1"/>
</dbReference>
<evidence type="ECO:0000256" key="8">
    <source>
        <dbReference type="ARBA" id="ARBA00023163"/>
    </source>
</evidence>
<feature type="binding site" evidence="11">
    <location>
        <position position="7"/>
    </location>
    <ligand>
        <name>Zn(2+)</name>
        <dbReference type="ChEBI" id="CHEBI:29105"/>
    </ligand>
</feature>
<keyword evidence="16" id="KW-1185">Reference proteome</keyword>
<keyword evidence="6" id="KW-0805">Transcription regulation</keyword>
<evidence type="ECO:0000256" key="12">
    <source>
        <dbReference type="SAM" id="MobiDB-lite"/>
    </source>
</evidence>
<accession>A0A5E4QCY6</accession>
<keyword evidence="2 11" id="KW-0479">Metal-binding</keyword>
<dbReference type="InterPro" id="IPR050888">
    <property type="entry name" value="ZnF_C2H2-type_TF"/>
</dbReference>
<evidence type="ECO:0000256" key="6">
    <source>
        <dbReference type="ARBA" id="ARBA00023015"/>
    </source>
</evidence>
<feature type="domain" description="C2H2-type" evidence="13">
    <location>
        <begin position="311"/>
        <end position="339"/>
    </location>
</feature>
<evidence type="ECO:0000256" key="5">
    <source>
        <dbReference type="ARBA" id="ARBA00022833"/>
    </source>
</evidence>
<feature type="domain" description="ZAD" evidence="14">
    <location>
        <begin position="5"/>
        <end position="77"/>
    </location>
</feature>
<reference evidence="15 16" key="1">
    <citation type="submission" date="2017-07" db="EMBL/GenBank/DDBJ databases">
        <authorList>
            <person name="Talla V."/>
            <person name="Backstrom N."/>
        </authorList>
    </citation>
    <scope>NUCLEOTIDE SEQUENCE [LARGE SCALE GENOMIC DNA]</scope>
</reference>
<feature type="non-terminal residue" evidence="15">
    <location>
        <position position="592"/>
    </location>
</feature>
<name>A0A5E4QCY6_9NEOP</name>
<evidence type="ECO:0000256" key="4">
    <source>
        <dbReference type="ARBA" id="ARBA00022771"/>
    </source>
</evidence>
<dbReference type="Proteomes" id="UP000324832">
    <property type="component" value="Unassembled WGS sequence"/>
</dbReference>
<dbReference type="SUPFAM" id="SSF57716">
    <property type="entry name" value="Glucocorticoid receptor-like (DNA-binding domain)"/>
    <property type="match status" value="1"/>
</dbReference>
<dbReference type="Gene3D" id="3.30.160.60">
    <property type="entry name" value="Classic Zinc Finger"/>
    <property type="match status" value="8"/>
</dbReference>
<keyword evidence="3" id="KW-0677">Repeat</keyword>
<feature type="domain" description="C2H2-type" evidence="13">
    <location>
        <begin position="498"/>
        <end position="525"/>
    </location>
</feature>
<dbReference type="EMBL" id="FZQP02002338">
    <property type="protein sequence ID" value="VVC95572.1"/>
    <property type="molecule type" value="Genomic_DNA"/>
</dbReference>
<evidence type="ECO:0000313" key="16">
    <source>
        <dbReference type="Proteomes" id="UP000324832"/>
    </source>
</evidence>
<feature type="domain" description="C2H2-type" evidence="13">
    <location>
        <begin position="470"/>
        <end position="497"/>
    </location>
</feature>
<dbReference type="Gene3D" id="3.40.1800.20">
    <property type="match status" value="1"/>
</dbReference>
<dbReference type="PANTHER" id="PTHR24406">
    <property type="entry name" value="TRANSCRIPTIONAL REPRESSOR CTCFL-RELATED"/>
    <property type="match status" value="1"/>
</dbReference>